<evidence type="ECO:0000256" key="1">
    <source>
        <dbReference type="ARBA" id="ARBA00004683"/>
    </source>
</evidence>
<accession>A0A075I6M7</accession>
<sequence>MFDYYKHTSMFWNDMISMMASKPASLTAVGPLRNFTENIKKISQELIESNQEIVNFNTYLMEYYKQLGETWADSQKKVMSKVSEIPQDAESTEAYKRVWIDMFENDFTQLFDTESFSKNYNKLVSTEMQLLKRWNTIMDIMLKSANMPTKEEIDEIYQELFSLKKQIKKLDSSKKRRDVKNDS</sequence>
<dbReference type="Pfam" id="PF09712">
    <property type="entry name" value="PHA_synth_III_E"/>
    <property type="match status" value="1"/>
</dbReference>
<dbReference type="InterPro" id="IPR010123">
    <property type="entry name" value="PHA_synth_III_E"/>
</dbReference>
<protein>
    <recommendedName>
        <fullName evidence="2">Poly(3-hydroxyalkanoate) polymerase subunit PhaE</fullName>
    </recommendedName>
</protein>
<comment type="pathway">
    <text evidence="1">Biopolymer metabolism; poly-(R)-3-hydroxybutanoate biosynthesis.</text>
</comment>
<reference evidence="4" key="1">
    <citation type="journal article" date="2014" name="Genome Biol. Evol.">
        <title>Pangenome evidence for extensive interdomain horizontal transfer affecting lineage core and shell genes in uncultured planktonic thaumarchaeota and euryarchaeota.</title>
        <authorList>
            <person name="Deschamps P."/>
            <person name="Zivanovic Y."/>
            <person name="Moreira D."/>
            <person name="Rodriguez-Valera F."/>
            <person name="Lopez-Garcia P."/>
        </authorList>
    </citation>
    <scope>NUCLEOTIDE SEQUENCE</scope>
</reference>
<proteinExistence type="predicted"/>
<name>A0A075I6M7_9ARCH</name>
<dbReference type="UniPathway" id="UPA00917"/>
<evidence type="ECO:0000313" key="4">
    <source>
        <dbReference type="EMBL" id="AIF24336.1"/>
    </source>
</evidence>
<organism evidence="4">
    <name type="scientific">uncultured marine thaumarchaeote SAT1000_27_H05</name>
    <dbReference type="NCBI Taxonomy" id="1456402"/>
    <lineage>
        <taxon>Archaea</taxon>
        <taxon>Nitrososphaerota</taxon>
        <taxon>environmental samples</taxon>
    </lineage>
</organism>
<dbReference type="AlphaFoldDB" id="A0A075I6M7"/>
<evidence type="ECO:0000256" key="3">
    <source>
        <dbReference type="ARBA" id="ARBA00022752"/>
    </source>
</evidence>
<evidence type="ECO:0000256" key="2">
    <source>
        <dbReference type="ARBA" id="ARBA00019066"/>
    </source>
</evidence>
<keyword evidence="3" id="KW-0583">PHB biosynthesis</keyword>
<dbReference type="GO" id="GO:0042619">
    <property type="term" value="P:poly-hydroxybutyrate biosynthetic process"/>
    <property type="evidence" value="ECO:0007669"/>
    <property type="project" value="UniProtKB-KW"/>
</dbReference>
<dbReference type="EMBL" id="KF901258">
    <property type="protein sequence ID" value="AIF24336.1"/>
    <property type="molecule type" value="Genomic_DNA"/>
</dbReference>